<sequence>MIIFNERLLILKTGRSVKVVASRTENAVDSTTAQIEWDILIKDPKDPHFHPLIGSSHPMFWKIKKLSPMRRKLVELQYAGINKTETKKIVAEWNKLTARLSQDILFSKTEAL</sequence>
<evidence type="ECO:0000313" key="1">
    <source>
        <dbReference type="EMBL" id="MCF2496723.1"/>
    </source>
</evidence>
<comment type="caution">
    <text evidence="1">The sequence shown here is derived from an EMBL/GenBank/DDBJ whole genome shotgun (WGS) entry which is preliminary data.</text>
</comment>
<name>A0A9X1Q7S0_9BACT</name>
<gene>
    <name evidence="1" type="ORF">L0661_00290</name>
</gene>
<protein>
    <submittedName>
        <fullName evidence="1">Uncharacterized protein</fullName>
    </submittedName>
</protein>
<organism evidence="1 2">
    <name type="scientific">Dyadobacter chenhuakuii</name>
    <dbReference type="NCBI Taxonomy" id="2909339"/>
    <lineage>
        <taxon>Bacteria</taxon>
        <taxon>Pseudomonadati</taxon>
        <taxon>Bacteroidota</taxon>
        <taxon>Cytophagia</taxon>
        <taxon>Cytophagales</taxon>
        <taxon>Spirosomataceae</taxon>
        <taxon>Dyadobacter</taxon>
    </lineage>
</organism>
<dbReference type="RefSeq" id="WP_235176376.1">
    <property type="nucleotide sequence ID" value="NZ_JAKFFV010000002.1"/>
</dbReference>
<dbReference type="Proteomes" id="UP001139411">
    <property type="component" value="Unassembled WGS sequence"/>
</dbReference>
<accession>A0A9X1Q7S0</accession>
<proteinExistence type="predicted"/>
<reference evidence="1" key="1">
    <citation type="submission" date="2022-01" db="EMBL/GenBank/DDBJ databases">
        <title>Novel species in genus Dyadobacter.</title>
        <authorList>
            <person name="Ma C."/>
        </authorList>
    </citation>
    <scope>NUCLEOTIDE SEQUENCE</scope>
    <source>
        <strain evidence="1">CY357</strain>
    </source>
</reference>
<dbReference type="AlphaFoldDB" id="A0A9X1Q7S0"/>
<evidence type="ECO:0000313" key="2">
    <source>
        <dbReference type="Proteomes" id="UP001139411"/>
    </source>
</evidence>
<dbReference type="EMBL" id="JAKFFV010000002">
    <property type="protein sequence ID" value="MCF2496723.1"/>
    <property type="molecule type" value="Genomic_DNA"/>
</dbReference>